<feature type="region of interest" description="Disordered" evidence="1">
    <location>
        <begin position="1"/>
        <end position="21"/>
    </location>
</feature>
<dbReference type="RefSeq" id="WP_338782450.1">
    <property type="nucleotide sequence ID" value="NZ_CP147408.1"/>
</dbReference>
<keyword evidence="4" id="KW-1185">Reference proteome</keyword>
<dbReference type="EMBL" id="CP147408">
    <property type="protein sequence ID" value="WXB99129.1"/>
    <property type="molecule type" value="Genomic_DNA"/>
</dbReference>
<evidence type="ECO:0000259" key="2">
    <source>
        <dbReference type="Pfam" id="PF12728"/>
    </source>
</evidence>
<evidence type="ECO:0000313" key="3">
    <source>
        <dbReference type="EMBL" id="WXB99129.1"/>
    </source>
</evidence>
<feature type="domain" description="Helix-turn-helix" evidence="2">
    <location>
        <begin position="25"/>
        <end position="74"/>
    </location>
</feature>
<accession>A0ABZ2NMS4</accession>
<evidence type="ECO:0000313" key="4">
    <source>
        <dbReference type="Proteomes" id="UP001377337"/>
    </source>
</evidence>
<keyword evidence="3" id="KW-0614">Plasmid</keyword>
<geneLocation type="plasmid" evidence="3 4">
    <name>unnamed1</name>
</geneLocation>
<sequence length="78" mass="9187">MIYKKREEPPQPQTELIASPNDDPLLTAKEVASILRVSTRVAYEIMDEVDFPLIRFKRQKRVAKNDFNLWLEGQKNQK</sequence>
<dbReference type="InterPro" id="IPR041657">
    <property type="entry name" value="HTH_17"/>
</dbReference>
<evidence type="ECO:0000256" key="1">
    <source>
        <dbReference type="SAM" id="MobiDB-lite"/>
    </source>
</evidence>
<name>A0ABZ2NMS4_9BACI</name>
<reference evidence="3 4" key="1">
    <citation type="submission" date="2024-02" db="EMBL/GenBank/DDBJ databases">
        <title>Seven novel Bacillus-like species.</title>
        <authorList>
            <person name="Liu G."/>
        </authorList>
    </citation>
    <scope>NUCLEOTIDE SEQUENCE [LARGE SCALE GENOMIC DNA]</scope>
    <source>
        <strain evidence="3 4">FJAT-52054</strain>
        <plasmid evidence="3 4">unnamed1</plasmid>
    </source>
</reference>
<organism evidence="3 4">
    <name type="scientific">Metabacillus sediminis</name>
    <dbReference type="NCBI Taxonomy" id="3117746"/>
    <lineage>
        <taxon>Bacteria</taxon>
        <taxon>Bacillati</taxon>
        <taxon>Bacillota</taxon>
        <taxon>Bacilli</taxon>
        <taxon>Bacillales</taxon>
        <taxon>Bacillaceae</taxon>
        <taxon>Metabacillus</taxon>
    </lineage>
</organism>
<dbReference type="Pfam" id="PF12728">
    <property type="entry name" value="HTH_17"/>
    <property type="match status" value="1"/>
</dbReference>
<protein>
    <submittedName>
        <fullName evidence="3">Helix-turn-helix domain-containing protein</fullName>
    </submittedName>
</protein>
<proteinExistence type="predicted"/>
<dbReference type="Proteomes" id="UP001377337">
    <property type="component" value="Plasmid unnamed1"/>
</dbReference>
<gene>
    <name evidence="3" type="ORF">WCV65_21130</name>
</gene>